<comment type="similarity">
    <text evidence="3">Belongs to the major royal jelly protein family.</text>
</comment>
<proteinExistence type="inferred from homology"/>
<dbReference type="PANTHER" id="PTHR10009:SF11">
    <property type="entry name" value="RH54244P"/>
    <property type="match status" value="1"/>
</dbReference>
<dbReference type="Proteomes" id="UP000037069">
    <property type="component" value="Unassembled WGS sequence"/>
</dbReference>
<comment type="caution">
    <text evidence="8">The sequence shown here is derived from an EMBL/GenBank/DDBJ whole genome shotgun (WGS) entry which is preliminary data.</text>
</comment>
<dbReference type="STRING" id="7375.A0A0L0BXH8"/>
<evidence type="ECO:0000256" key="1">
    <source>
        <dbReference type="ARBA" id="ARBA00002855"/>
    </source>
</evidence>
<evidence type="ECO:0000313" key="8">
    <source>
        <dbReference type="EMBL" id="KNC24696.1"/>
    </source>
</evidence>
<dbReference type="GO" id="GO:0005576">
    <property type="term" value="C:extracellular region"/>
    <property type="evidence" value="ECO:0007669"/>
    <property type="project" value="UniProtKB-SubCell"/>
</dbReference>
<evidence type="ECO:0000256" key="6">
    <source>
        <dbReference type="ARBA" id="ARBA00022729"/>
    </source>
</evidence>
<dbReference type="InterPro" id="IPR017996">
    <property type="entry name" value="MRJP/yellow-related"/>
</dbReference>
<dbReference type="Gene3D" id="2.120.10.30">
    <property type="entry name" value="TolB, C-terminal domain"/>
    <property type="match status" value="1"/>
</dbReference>
<protein>
    <recommendedName>
        <fullName evidence="4">Protein yellow</fullName>
    </recommendedName>
</protein>
<evidence type="ECO:0000256" key="3">
    <source>
        <dbReference type="ARBA" id="ARBA00009127"/>
    </source>
</evidence>
<feature type="signal peptide" evidence="7">
    <location>
        <begin position="1"/>
        <end position="19"/>
    </location>
</feature>
<comment type="function">
    <text evidence="1">Controls the pigmentation pattern of the adult cuticle and larval mouth parts.</text>
</comment>
<keyword evidence="5" id="KW-0964">Secreted</keyword>
<feature type="chain" id="PRO_5005535424" description="Protein yellow" evidence="7">
    <location>
        <begin position="20"/>
        <end position="414"/>
    </location>
</feature>
<evidence type="ECO:0000256" key="7">
    <source>
        <dbReference type="SAM" id="SignalP"/>
    </source>
</evidence>
<reference evidence="8 9" key="1">
    <citation type="journal article" date="2015" name="Nat. Commun.">
        <title>Lucilia cuprina genome unlocks parasitic fly biology to underpin future interventions.</title>
        <authorList>
            <person name="Anstead C.A."/>
            <person name="Korhonen P.K."/>
            <person name="Young N.D."/>
            <person name="Hall R.S."/>
            <person name="Jex A.R."/>
            <person name="Murali S.C."/>
            <person name="Hughes D.S."/>
            <person name="Lee S.F."/>
            <person name="Perry T."/>
            <person name="Stroehlein A.J."/>
            <person name="Ansell B.R."/>
            <person name="Breugelmans B."/>
            <person name="Hofmann A."/>
            <person name="Qu J."/>
            <person name="Dugan S."/>
            <person name="Lee S.L."/>
            <person name="Chao H."/>
            <person name="Dinh H."/>
            <person name="Han Y."/>
            <person name="Doddapaneni H.V."/>
            <person name="Worley K.C."/>
            <person name="Muzny D.M."/>
            <person name="Ioannidis P."/>
            <person name="Waterhouse R.M."/>
            <person name="Zdobnov E.M."/>
            <person name="James P.J."/>
            <person name="Bagnall N.H."/>
            <person name="Kotze A.C."/>
            <person name="Gibbs R.A."/>
            <person name="Richards S."/>
            <person name="Batterham P."/>
            <person name="Gasser R.B."/>
        </authorList>
    </citation>
    <scope>NUCLEOTIDE SEQUENCE [LARGE SCALE GENOMIC DNA]</scope>
    <source>
        <strain evidence="8 9">LS</strain>
        <tissue evidence="8">Full body</tissue>
    </source>
</reference>
<dbReference type="PRINTS" id="PR01366">
    <property type="entry name" value="ROYALJELLY"/>
</dbReference>
<evidence type="ECO:0000256" key="5">
    <source>
        <dbReference type="ARBA" id="ARBA00022525"/>
    </source>
</evidence>
<organism evidence="8 9">
    <name type="scientific">Lucilia cuprina</name>
    <name type="common">Green bottle fly</name>
    <name type="synonym">Australian sheep blowfly</name>
    <dbReference type="NCBI Taxonomy" id="7375"/>
    <lineage>
        <taxon>Eukaryota</taxon>
        <taxon>Metazoa</taxon>
        <taxon>Ecdysozoa</taxon>
        <taxon>Arthropoda</taxon>
        <taxon>Hexapoda</taxon>
        <taxon>Insecta</taxon>
        <taxon>Pterygota</taxon>
        <taxon>Neoptera</taxon>
        <taxon>Endopterygota</taxon>
        <taxon>Diptera</taxon>
        <taxon>Brachycera</taxon>
        <taxon>Muscomorpha</taxon>
        <taxon>Oestroidea</taxon>
        <taxon>Calliphoridae</taxon>
        <taxon>Luciliinae</taxon>
        <taxon>Lucilia</taxon>
    </lineage>
</organism>
<dbReference type="EMBL" id="JRES01001187">
    <property type="protein sequence ID" value="KNC24696.1"/>
    <property type="molecule type" value="Genomic_DNA"/>
</dbReference>
<accession>A0A0L0BXH8</accession>
<dbReference type="FunFam" id="2.120.10.30:FF:000046">
    <property type="entry name" value="Blast:Protein yellow"/>
    <property type="match status" value="1"/>
</dbReference>
<evidence type="ECO:0000256" key="4">
    <source>
        <dbReference type="ARBA" id="ARBA00014360"/>
    </source>
</evidence>
<evidence type="ECO:0000313" key="9">
    <source>
        <dbReference type="Proteomes" id="UP000037069"/>
    </source>
</evidence>
<dbReference type="InterPro" id="IPR011042">
    <property type="entry name" value="6-blade_b-propeller_TolB-like"/>
</dbReference>
<dbReference type="Pfam" id="PF03022">
    <property type="entry name" value="MRJP"/>
    <property type="match status" value="1"/>
</dbReference>
<keyword evidence="9" id="KW-1185">Reference proteome</keyword>
<dbReference type="SUPFAM" id="SSF63829">
    <property type="entry name" value="Calcium-dependent phosphotriesterase"/>
    <property type="match status" value="1"/>
</dbReference>
<dbReference type="OMA" id="EDTFFAN"/>
<comment type="subcellular location">
    <subcellularLocation>
        <location evidence="2">Secreted</location>
    </subcellularLocation>
</comment>
<dbReference type="AlphaFoldDB" id="A0A0L0BXH8"/>
<gene>
    <name evidence="8" type="ORF">FF38_04468</name>
</gene>
<dbReference type="PANTHER" id="PTHR10009">
    <property type="entry name" value="PROTEIN YELLOW-RELATED"/>
    <property type="match status" value="1"/>
</dbReference>
<sequence length="414" mass="46967">MKLLIISTLLCLGIVAVRAKLEEKFHWKQLVFDWPSEEAEKAAIKSGEYVVENNLPLGLERWHNKLFITVPRWKAGVASTLNYVDLNSNDKSPKLMPYPSWEANKVPKEKIEDGYKLKDNSTIISTFRIHADQCDRLWVLDTGLADILGEGKQVTGNAIVIFDLKTDKLIRRFNIPKDQIKQDSFFANIIVDSDRSECNNAYAYVPDLGAYGVVVYSFSNDHSYRVKHNFFHFDPLQGDFNVGGVNFQWTDGVFGLAVGPMNPDHSKDIYFHALASTKEFKVSNRVLQNETLATSPNSYYDFKYVGDRGMNGQSTAEVYDKETGVIFYTQVNKDAIACWNVKKSYTPDNQGLIDSDSHTLVFPNDLKIDAEGTIWVLSDKMPTYLYKELDPAAVNYRVLMGNNKELIKGTTCQM</sequence>
<name>A0A0L0BXH8_LUCCU</name>
<dbReference type="OrthoDB" id="7776143at2759"/>
<evidence type="ECO:0000256" key="2">
    <source>
        <dbReference type="ARBA" id="ARBA00004613"/>
    </source>
</evidence>
<keyword evidence="6 7" id="KW-0732">Signal</keyword>